<evidence type="ECO:0000256" key="1">
    <source>
        <dbReference type="SAM" id="MobiDB-lite"/>
    </source>
</evidence>
<feature type="transmembrane region" description="Helical" evidence="2">
    <location>
        <begin position="536"/>
        <end position="553"/>
    </location>
</feature>
<comment type="caution">
    <text evidence="4">The sequence shown here is derived from an EMBL/GenBank/DDBJ whole genome shotgun (WGS) entry which is preliminary data.</text>
</comment>
<feature type="transmembrane region" description="Helical" evidence="2">
    <location>
        <begin position="351"/>
        <end position="372"/>
    </location>
</feature>
<dbReference type="EMBL" id="CAMXCT030006792">
    <property type="protein sequence ID" value="CAL4807454.1"/>
    <property type="molecule type" value="Genomic_DNA"/>
</dbReference>
<dbReference type="PANTHER" id="PTHR13018:SF5">
    <property type="entry name" value="RE44586P"/>
    <property type="match status" value="1"/>
</dbReference>
<feature type="transmembrane region" description="Helical" evidence="2">
    <location>
        <begin position="392"/>
        <end position="412"/>
    </location>
</feature>
<feature type="signal peptide" evidence="3">
    <location>
        <begin position="1"/>
        <end position="19"/>
    </location>
</feature>
<gene>
    <name evidence="4" type="ORF">C1SCF055_LOCUS44584</name>
</gene>
<evidence type="ECO:0000313" key="6">
    <source>
        <dbReference type="EMBL" id="CAL4807454.1"/>
    </source>
</evidence>
<sequence>VRFLGILCVVLFALQLPSYFVFRSFPEEALESWRNHSHTKRDHPISWDYITAGNTGPHGSDACWPWVCALVTALLMLFLLPQYARLQRQLRQQIDRRQVDPDDFALFLDGLPSDARDEDEIKEFIEKHGRPERTEVVMVVISYDMEVFQQMLHDIKEAKEEMAESGETPALEERLKELRRPFRSSEALRAALPCTGQAVVVLRSQEEHREVIEQWDNFFEWLMNLTQCLKINSRTTRFRKRHVVRITRAANPSDILWENLSASHQLRLWLRAKTYGFVAVTLIGCLLIVVSINWILDHFMGNKAERKGGGWGTFSSLLVAFVVMMIRIRASLTIRRQVMQQKHMTKTGRDVSLLAKLSLFYLTCYCVIAMLVNWEARFWYTAGNLVSDIASLMTFNCITIPLYILFSCKLLIRNFMRDQRLNLEKPPATLTQSQFQTFFELPDMDQTRPFAKVILTFVMGFIFMPIWPYAILIAAAALFLEYWAFKYQLLRQSKRPYRQSVDVAYAALRILYMALAGYGFAQEILLTPSLSVDQGAWSSSISLPLLVLPLLLLTMSMRLQRLLCGGFLCSGSESTSTSVDYYAAQRFWAKHQKYHTTNLVYLRGFEMIDAAAKKLRYDPRTGNLPSPELPVPVSSTSGRLGGLTDAVDVETGESPGREDSEELEEEPEETEAIADEDPAALAMEEIKHKVPWHDEPDSGEDGESSEDDESSGEDSGDSDGEMPPLVLRAGALVRIRGLQKAGAEEFNGQTCTLLQPAADGKWICQLRDGRKAAMAPQHLQLKAKIVKLRSSQGKVYNSTICTLIRFDPKVEKWLVELFTGIEAHVAAENLLALTS</sequence>
<keyword evidence="3" id="KW-0732">Signal</keyword>
<dbReference type="GO" id="GO:0005227">
    <property type="term" value="F:calcium-activated cation channel activity"/>
    <property type="evidence" value="ECO:0007669"/>
    <property type="project" value="InterPro"/>
</dbReference>
<feature type="transmembrane region" description="Helical" evidence="2">
    <location>
        <begin position="308"/>
        <end position="330"/>
    </location>
</feature>
<feature type="compositionally biased region" description="Acidic residues" evidence="1">
    <location>
        <begin position="697"/>
        <end position="720"/>
    </location>
</feature>
<evidence type="ECO:0000313" key="5">
    <source>
        <dbReference type="EMBL" id="CAL1173517.1"/>
    </source>
</evidence>
<keyword evidence="7" id="KW-1185">Reference proteome</keyword>
<dbReference type="OrthoDB" id="286234at2759"/>
<keyword evidence="2" id="KW-1133">Transmembrane helix</keyword>
<feature type="non-terminal residue" evidence="4">
    <location>
        <position position="1"/>
    </location>
</feature>
<feature type="region of interest" description="Disordered" evidence="1">
    <location>
        <begin position="619"/>
        <end position="678"/>
    </location>
</feature>
<dbReference type="PANTHER" id="PTHR13018">
    <property type="entry name" value="PROBABLE MEMBRANE PROTEIN DUF221-RELATED"/>
    <property type="match status" value="1"/>
</dbReference>
<feature type="transmembrane region" description="Helical" evidence="2">
    <location>
        <begin position="502"/>
        <end position="521"/>
    </location>
</feature>
<feature type="chain" id="PRO_5043273150" evidence="3">
    <location>
        <begin position="20"/>
        <end position="835"/>
    </location>
</feature>
<organism evidence="4">
    <name type="scientific">Cladocopium goreaui</name>
    <dbReference type="NCBI Taxonomy" id="2562237"/>
    <lineage>
        <taxon>Eukaryota</taxon>
        <taxon>Sar</taxon>
        <taxon>Alveolata</taxon>
        <taxon>Dinophyceae</taxon>
        <taxon>Suessiales</taxon>
        <taxon>Symbiodiniaceae</taxon>
        <taxon>Cladocopium</taxon>
    </lineage>
</organism>
<evidence type="ECO:0000313" key="4">
    <source>
        <dbReference type="EMBL" id="CAI4020142.1"/>
    </source>
</evidence>
<feature type="transmembrane region" description="Helical" evidence="2">
    <location>
        <begin position="64"/>
        <end position="84"/>
    </location>
</feature>
<dbReference type="EMBL" id="CAMXCT010006792">
    <property type="protein sequence ID" value="CAI4020142.1"/>
    <property type="molecule type" value="Genomic_DNA"/>
</dbReference>
<evidence type="ECO:0000313" key="7">
    <source>
        <dbReference type="Proteomes" id="UP001152797"/>
    </source>
</evidence>
<feature type="region of interest" description="Disordered" evidence="1">
    <location>
        <begin position="690"/>
        <end position="724"/>
    </location>
</feature>
<feature type="compositionally biased region" description="Acidic residues" evidence="1">
    <location>
        <begin position="659"/>
        <end position="678"/>
    </location>
</feature>
<name>A0A9P1GSC3_9DINO</name>
<dbReference type="Proteomes" id="UP001152797">
    <property type="component" value="Unassembled WGS sequence"/>
</dbReference>
<dbReference type="EMBL" id="CAMXCT020006792">
    <property type="protein sequence ID" value="CAL1173517.1"/>
    <property type="molecule type" value="Genomic_DNA"/>
</dbReference>
<dbReference type="AlphaFoldDB" id="A0A9P1GSC3"/>
<accession>A0A9P1GSC3</accession>
<dbReference type="GO" id="GO:0005886">
    <property type="term" value="C:plasma membrane"/>
    <property type="evidence" value="ECO:0007669"/>
    <property type="project" value="TreeGrafter"/>
</dbReference>
<evidence type="ECO:0000256" key="3">
    <source>
        <dbReference type="SAM" id="SignalP"/>
    </source>
</evidence>
<evidence type="ECO:0000256" key="2">
    <source>
        <dbReference type="SAM" id="Phobius"/>
    </source>
</evidence>
<keyword evidence="2" id="KW-0472">Membrane</keyword>
<reference evidence="4" key="1">
    <citation type="submission" date="2022-10" db="EMBL/GenBank/DDBJ databases">
        <authorList>
            <person name="Chen Y."/>
            <person name="Dougan E. K."/>
            <person name="Chan C."/>
            <person name="Rhodes N."/>
            <person name="Thang M."/>
        </authorList>
    </citation>
    <scope>NUCLEOTIDE SEQUENCE</scope>
</reference>
<dbReference type="InterPro" id="IPR045122">
    <property type="entry name" value="Csc1-like"/>
</dbReference>
<proteinExistence type="predicted"/>
<feature type="transmembrane region" description="Helical" evidence="2">
    <location>
        <begin position="275"/>
        <end position="296"/>
    </location>
</feature>
<feature type="transmembrane region" description="Helical" evidence="2">
    <location>
        <begin position="450"/>
        <end position="467"/>
    </location>
</feature>
<reference evidence="5" key="2">
    <citation type="submission" date="2024-04" db="EMBL/GenBank/DDBJ databases">
        <authorList>
            <person name="Chen Y."/>
            <person name="Shah S."/>
            <person name="Dougan E. K."/>
            <person name="Thang M."/>
            <person name="Chan C."/>
        </authorList>
    </citation>
    <scope>NUCLEOTIDE SEQUENCE [LARGE SCALE GENOMIC DNA]</scope>
</reference>
<keyword evidence="2" id="KW-0812">Transmembrane</keyword>
<protein>
    <submittedName>
        <fullName evidence="6">CSC1/OSCA1-like cytosolic domain-containing protein</fullName>
    </submittedName>
</protein>